<gene>
    <name evidence="1" type="ORF">MJG53_001842</name>
</gene>
<name>A0ACB9VLV9_9CETA</name>
<evidence type="ECO:0000313" key="1">
    <source>
        <dbReference type="EMBL" id="KAI4590793.1"/>
    </source>
</evidence>
<protein>
    <submittedName>
        <fullName evidence="1">Uncharacterized protein</fullName>
    </submittedName>
</protein>
<comment type="caution">
    <text evidence="1">The sequence shown here is derived from an EMBL/GenBank/DDBJ whole genome shotgun (WGS) entry which is preliminary data.</text>
</comment>
<reference evidence="1" key="1">
    <citation type="submission" date="2022-03" db="EMBL/GenBank/DDBJ databases">
        <title>Genomic analyses of argali, domestic sheep and their hybrids provide insights into chromosomal evolution, heterosis and genetic basis of agronomic traits.</title>
        <authorList>
            <person name="Li M."/>
        </authorList>
    </citation>
    <scope>NUCLEOTIDE SEQUENCE</scope>
    <source>
        <strain evidence="1">F1 hybrid</strain>
    </source>
</reference>
<dbReference type="Proteomes" id="UP001057279">
    <property type="component" value="Linkage Group LG01"/>
</dbReference>
<organism evidence="1 2">
    <name type="scientific">Ovis ammon polii x Ovis aries</name>
    <dbReference type="NCBI Taxonomy" id="2918886"/>
    <lineage>
        <taxon>Eukaryota</taxon>
        <taxon>Metazoa</taxon>
        <taxon>Chordata</taxon>
        <taxon>Craniata</taxon>
        <taxon>Vertebrata</taxon>
        <taxon>Euteleostomi</taxon>
        <taxon>Mammalia</taxon>
        <taxon>Eutheria</taxon>
        <taxon>Laurasiatheria</taxon>
        <taxon>Artiodactyla</taxon>
        <taxon>Ruminantia</taxon>
        <taxon>Pecora</taxon>
        <taxon>Bovidae</taxon>
        <taxon>Caprinae</taxon>
        <taxon>Ovis</taxon>
    </lineage>
</organism>
<accession>A0ACB9VLV9</accession>
<evidence type="ECO:0000313" key="2">
    <source>
        <dbReference type="Proteomes" id="UP001057279"/>
    </source>
</evidence>
<sequence>MKSSVVNLINNGYDGIVIAINPSVPEDEKLIENIKADVIVANPYLKYGDDPYTLQYGRCGEKGKYIHFTPNFLLTNSSHIYGSRGRIFVHEWAHLRWGVFDEDNVDRPFYISRKNTIEATSNESTSGSEIILLTDGEDKEINLCFEDVKQSGAIIHTIALGPSAAKELETLSNMTGGYRFFANKDINGLTNAFSRISSRSGSITQQAIQLESKALNITGRRRVNGTVPVDSTIGNDTFFVVTWTIKKPEIVLQDPKGKKYKTSDFKEEKLNIRSARLRIPGIAETGTWTYSLLNNHASSQMLTVTVTTRARSPTTPPVTATAHMSQHTAHYPSPVIVYAQVSQGFLPVLGISVIAIIETEDGRQVTLELWDNGAGKIILNPPRPEVRDDLAKAKIEDFSRLTYGESFIVSGAPTGNHPSVLPPNKITDLEAKFKEDYIQLSWTAPGNVLDKGKANRYVIRISKSFMDLQEDFDNATLVNTSNLIPKEAGSKENFEFKPEHFRVENGTKFYIAVQAINEANLISEVSHIVQAIKFIPLPEDSVHALGTKISAISLAIFGLPMIFSIF</sequence>
<keyword evidence="2" id="KW-1185">Reference proteome</keyword>
<dbReference type="EMBL" id="CM043026">
    <property type="protein sequence ID" value="KAI4590793.1"/>
    <property type="molecule type" value="Genomic_DNA"/>
</dbReference>
<proteinExistence type="predicted"/>